<dbReference type="RefSeq" id="WP_117725093.1">
    <property type="nucleotide sequence ID" value="NZ_QSUL01000013.1"/>
</dbReference>
<dbReference type="InterPro" id="IPR036812">
    <property type="entry name" value="NAD(P)_OxRdtase_dom_sf"/>
</dbReference>
<dbReference type="AlphaFoldDB" id="A0A3E5B518"/>
<dbReference type="SUPFAM" id="SSF51430">
    <property type="entry name" value="NAD(P)-linked oxidoreductase"/>
    <property type="match status" value="1"/>
</dbReference>
<evidence type="ECO:0000259" key="1">
    <source>
        <dbReference type="Pfam" id="PF00248"/>
    </source>
</evidence>
<dbReference type="Pfam" id="PF00248">
    <property type="entry name" value="Aldo_ket_red"/>
    <property type="match status" value="1"/>
</dbReference>
<dbReference type="InterPro" id="IPR020471">
    <property type="entry name" value="AKR"/>
</dbReference>
<dbReference type="EMBL" id="QSUL01000013">
    <property type="protein sequence ID" value="RGN32682.1"/>
    <property type="molecule type" value="Genomic_DNA"/>
</dbReference>
<dbReference type="PRINTS" id="PR00069">
    <property type="entry name" value="ALDKETRDTASE"/>
</dbReference>
<dbReference type="Proteomes" id="UP000260983">
    <property type="component" value="Unassembled WGS sequence"/>
</dbReference>
<accession>A0A3E5B518</accession>
<dbReference type="Gene3D" id="3.20.20.100">
    <property type="entry name" value="NADP-dependent oxidoreductase domain"/>
    <property type="match status" value="1"/>
</dbReference>
<comment type="caution">
    <text evidence="2">The sequence shown here is derived from an EMBL/GenBank/DDBJ whole genome shotgun (WGS) entry which is preliminary data.</text>
</comment>
<dbReference type="PANTHER" id="PTHR43364:SF1">
    <property type="entry name" value="OXIDOREDUCTASE YDHF"/>
    <property type="match status" value="1"/>
</dbReference>
<feature type="domain" description="NADP-dependent oxidoreductase" evidence="1">
    <location>
        <begin position="16"/>
        <end position="309"/>
    </location>
</feature>
<dbReference type="InterPro" id="IPR050523">
    <property type="entry name" value="AKR_Detox_Biosynth"/>
</dbReference>
<organism evidence="2 3">
    <name type="scientific">Bacteroides oleiciplenus</name>
    <dbReference type="NCBI Taxonomy" id="626931"/>
    <lineage>
        <taxon>Bacteria</taxon>
        <taxon>Pseudomonadati</taxon>
        <taxon>Bacteroidota</taxon>
        <taxon>Bacteroidia</taxon>
        <taxon>Bacteroidales</taxon>
        <taxon>Bacteroidaceae</taxon>
        <taxon>Bacteroides</taxon>
    </lineage>
</organism>
<dbReference type="InterPro" id="IPR023210">
    <property type="entry name" value="NADP_OxRdtase_dom"/>
</dbReference>
<name>A0A3E5B518_9BACE</name>
<protein>
    <submittedName>
        <fullName evidence="2">Aldo/keto reductase</fullName>
    </submittedName>
</protein>
<proteinExistence type="predicted"/>
<gene>
    <name evidence="2" type="ORF">DXB65_18145</name>
</gene>
<reference evidence="2 3" key="1">
    <citation type="submission" date="2018-08" db="EMBL/GenBank/DDBJ databases">
        <title>A genome reference for cultivated species of the human gut microbiota.</title>
        <authorList>
            <person name="Zou Y."/>
            <person name="Xue W."/>
            <person name="Luo G."/>
        </authorList>
    </citation>
    <scope>NUCLEOTIDE SEQUENCE [LARGE SCALE GENOMIC DNA]</scope>
    <source>
        <strain evidence="2 3">OM05-15BH</strain>
    </source>
</reference>
<evidence type="ECO:0000313" key="3">
    <source>
        <dbReference type="Proteomes" id="UP000260983"/>
    </source>
</evidence>
<evidence type="ECO:0000313" key="2">
    <source>
        <dbReference type="EMBL" id="RGN32682.1"/>
    </source>
</evidence>
<dbReference type="PANTHER" id="PTHR43364">
    <property type="entry name" value="NADH-SPECIFIC METHYLGLYOXAL REDUCTASE-RELATED"/>
    <property type="match status" value="1"/>
</dbReference>
<dbReference type="GO" id="GO:0016491">
    <property type="term" value="F:oxidoreductase activity"/>
    <property type="evidence" value="ECO:0007669"/>
    <property type="project" value="InterPro"/>
</dbReference>
<sequence length="311" mass="34962">MESITLAHSDLKVSRLCMGGCPLGEYGWGAVDHAELVRTVQIAVDNGITMFDTADVYGLGSSEKTLGQALAERRKDVVIASKFGVRIENGKTFYDNSREWINKAVDASLQRLNTDYIDLYQVHYRDGKTPIGDIVQSLQDLQRKGKIRYFGLSNVTVDDIPELIPYRDYFVSFQDEYSLATRKNEVIIQGVQHTLSLTPMTWGSLGQGILTGKYGKDTCFGKDDRRSRDIYVNFHGDKLLHNLEIVEVLKQIATSIGHSVAAVAIKFILDYIKESIVLVGIKNERQLTSNLEAMDFTLTQEQIEQLLEISK</sequence>
<dbReference type="GO" id="GO:0005829">
    <property type="term" value="C:cytosol"/>
    <property type="evidence" value="ECO:0007669"/>
    <property type="project" value="TreeGrafter"/>
</dbReference>
<dbReference type="CDD" id="cd19084">
    <property type="entry name" value="AKR_AKR11B1-like"/>
    <property type="match status" value="1"/>
</dbReference>